<dbReference type="EMBL" id="CP026260">
    <property type="protein sequence ID" value="AWP17915.1"/>
    <property type="molecule type" value="Genomic_DNA"/>
</dbReference>
<sequence>MGMAAARKQEVSLTAVLVEEKGAGSRGFNGGGSTQGVGRGMMRVGSSCAVEGAQATIDSPSAQPFSSLPTHCNKKYSSEESLVAVLSVYPQLHCSP</sequence>
<dbReference type="AlphaFoldDB" id="A0A2U9CMY0"/>
<dbReference type="Proteomes" id="UP000246464">
    <property type="component" value="Chromosome 18"/>
</dbReference>
<reference evidence="1 2" key="1">
    <citation type="submission" date="2017-12" db="EMBL/GenBank/DDBJ databases">
        <title>Integrating genomic resources of turbot (Scophthalmus maximus) in depth evaluation of genetic and physical mapping variation across individuals.</title>
        <authorList>
            <person name="Martinez P."/>
        </authorList>
    </citation>
    <scope>NUCLEOTIDE SEQUENCE [LARGE SCALE GENOMIC DNA]</scope>
</reference>
<evidence type="ECO:0000313" key="1">
    <source>
        <dbReference type="EMBL" id="AWP17915.1"/>
    </source>
</evidence>
<proteinExistence type="predicted"/>
<organism evidence="1 2">
    <name type="scientific">Scophthalmus maximus</name>
    <name type="common">Turbot</name>
    <name type="synonym">Psetta maxima</name>
    <dbReference type="NCBI Taxonomy" id="52904"/>
    <lineage>
        <taxon>Eukaryota</taxon>
        <taxon>Metazoa</taxon>
        <taxon>Chordata</taxon>
        <taxon>Craniata</taxon>
        <taxon>Vertebrata</taxon>
        <taxon>Euteleostomi</taxon>
        <taxon>Actinopterygii</taxon>
        <taxon>Neopterygii</taxon>
        <taxon>Teleostei</taxon>
        <taxon>Neoteleostei</taxon>
        <taxon>Acanthomorphata</taxon>
        <taxon>Carangaria</taxon>
        <taxon>Pleuronectiformes</taxon>
        <taxon>Pleuronectoidei</taxon>
        <taxon>Scophthalmidae</taxon>
        <taxon>Scophthalmus</taxon>
    </lineage>
</organism>
<accession>A0A2U9CMY0</accession>
<protein>
    <submittedName>
        <fullName evidence="1">Uncharacterized protein</fullName>
    </submittedName>
</protein>
<evidence type="ECO:0000313" key="2">
    <source>
        <dbReference type="Proteomes" id="UP000246464"/>
    </source>
</evidence>
<gene>
    <name evidence="1" type="ORF">SMAX5B_017469</name>
</gene>
<name>A0A2U9CMY0_SCOMX</name>
<keyword evidence="2" id="KW-1185">Reference proteome</keyword>